<accession>A0A6H1Q5J0</accession>
<dbReference type="AlphaFoldDB" id="A0A6H1Q5J0"/>
<protein>
    <submittedName>
        <fullName evidence="2">Uncharacterized protein</fullName>
    </submittedName>
</protein>
<dbReference type="RefSeq" id="WP_168607332.1">
    <property type="nucleotide sequence ID" value="NZ_CP038852.1"/>
</dbReference>
<keyword evidence="3" id="KW-1185">Reference proteome</keyword>
<feature type="signal peptide" evidence="1">
    <location>
        <begin position="1"/>
        <end position="20"/>
    </location>
</feature>
<dbReference type="Proteomes" id="UP000501094">
    <property type="component" value="Chromosome"/>
</dbReference>
<dbReference type="KEGG" id="peg:E5R92_06745"/>
<keyword evidence="1" id="KW-0732">Signal</keyword>
<evidence type="ECO:0000313" key="2">
    <source>
        <dbReference type="EMBL" id="QIZ21475.1"/>
    </source>
</evidence>
<feature type="chain" id="PRO_5026132641" evidence="1">
    <location>
        <begin position="21"/>
        <end position="147"/>
    </location>
</feature>
<organism evidence="2 3">
    <name type="scientific">Candidatus Pelagibacter giovannonii</name>
    <dbReference type="NCBI Taxonomy" id="2563896"/>
    <lineage>
        <taxon>Bacteria</taxon>
        <taxon>Pseudomonadati</taxon>
        <taxon>Pseudomonadota</taxon>
        <taxon>Alphaproteobacteria</taxon>
        <taxon>Candidatus Pelagibacterales</taxon>
        <taxon>Candidatus Pelagibacteraceae</taxon>
        <taxon>Candidatus Pelagibacter</taxon>
    </lineage>
</organism>
<sequence>MIKFFLYISISLLVFNSSFAKNIDIQEDIKIGFVCELEKKILKNSEYNYKTFFAKDLENQNLEKFEIDAKQPEKLLINGLSLFLSQTAKFEVKVVNKDIVLFKAFDEGKNYSESGIINRKSGELVHEITIGIKSDNLEKNISFYLCS</sequence>
<reference evidence="2 3" key="1">
    <citation type="journal article" date="2020" name="Nat. Microbiol.">
        <title>Lysogenic host-virus interactions in SAR11 marine bacteria.</title>
        <authorList>
            <person name="Morris R.M."/>
            <person name="Cain K.R."/>
            <person name="Hvorecny K.L."/>
            <person name="Kollman J.M."/>
        </authorList>
    </citation>
    <scope>NUCLEOTIDE SEQUENCE [LARGE SCALE GENOMIC DNA]</scope>
    <source>
        <strain evidence="2 3">NP1</strain>
    </source>
</reference>
<name>A0A6H1Q5J0_9PROT</name>
<evidence type="ECO:0000313" key="3">
    <source>
        <dbReference type="Proteomes" id="UP000501094"/>
    </source>
</evidence>
<proteinExistence type="predicted"/>
<evidence type="ECO:0000256" key="1">
    <source>
        <dbReference type="SAM" id="SignalP"/>
    </source>
</evidence>
<gene>
    <name evidence="2" type="ORF">E5R92_06745</name>
</gene>
<dbReference type="EMBL" id="CP038852">
    <property type="protein sequence ID" value="QIZ21475.1"/>
    <property type="molecule type" value="Genomic_DNA"/>
</dbReference>